<dbReference type="Proteomes" id="UP000325933">
    <property type="component" value="Unassembled WGS sequence"/>
</dbReference>
<dbReference type="InterPro" id="IPR012334">
    <property type="entry name" value="Pectin_lyas_fold"/>
</dbReference>
<organism evidence="4 5">
    <name type="scientific">Sphingobium limneticum</name>
    <dbReference type="NCBI Taxonomy" id="1007511"/>
    <lineage>
        <taxon>Bacteria</taxon>
        <taxon>Pseudomonadati</taxon>
        <taxon>Pseudomonadota</taxon>
        <taxon>Alphaproteobacteria</taxon>
        <taxon>Sphingomonadales</taxon>
        <taxon>Sphingomonadaceae</taxon>
        <taxon>Sphingobium</taxon>
    </lineage>
</organism>
<dbReference type="AlphaFoldDB" id="A0A5J5I7E3"/>
<evidence type="ECO:0000259" key="2">
    <source>
        <dbReference type="Pfam" id="PF12708"/>
    </source>
</evidence>
<dbReference type="SUPFAM" id="SSF51126">
    <property type="entry name" value="Pectin lyase-like"/>
    <property type="match status" value="1"/>
</dbReference>
<dbReference type="Pfam" id="PF12708">
    <property type="entry name" value="Pect-lyase_RHGA_epim"/>
    <property type="match status" value="1"/>
</dbReference>
<feature type="signal peptide" evidence="1">
    <location>
        <begin position="1"/>
        <end position="20"/>
    </location>
</feature>
<accession>A0A5J5I7E3</accession>
<dbReference type="EMBL" id="VYQB01000002">
    <property type="protein sequence ID" value="KAA9020740.1"/>
    <property type="molecule type" value="Genomic_DNA"/>
</dbReference>
<dbReference type="InterPro" id="IPR024535">
    <property type="entry name" value="RHGA/B-epi-like_pectate_lyase"/>
</dbReference>
<keyword evidence="6" id="KW-1185">Reference proteome</keyword>
<keyword evidence="1" id="KW-0732">Signal</keyword>
<evidence type="ECO:0000313" key="3">
    <source>
        <dbReference type="EMBL" id="KAA9020740.1"/>
    </source>
</evidence>
<proteinExistence type="predicted"/>
<gene>
    <name evidence="4" type="ORF">F4U95_03490</name>
    <name evidence="3" type="ORF">F4U96_03490</name>
</gene>
<dbReference type="InterPro" id="IPR011050">
    <property type="entry name" value="Pectin_lyase_fold/virulence"/>
</dbReference>
<evidence type="ECO:0000313" key="4">
    <source>
        <dbReference type="EMBL" id="KAA9033066.1"/>
    </source>
</evidence>
<dbReference type="Gene3D" id="2.160.20.10">
    <property type="entry name" value="Single-stranded right-handed beta-helix, Pectin lyase-like"/>
    <property type="match status" value="1"/>
</dbReference>
<sequence length="513" mass="53777">MARRKLARAFLSAVALFIFPDAEVMFDQTIGVIRMGAEAKAGGHILMRETDYAVNVRYFGAKGDGITDDADAIQAADDYATSEGRALYFPKGKYAVRPNGVFRGGCPWEGQGKNVSVICPLQNVTFPNLSGLVSCQNKEGCSTSSMGFDLTGGIYPFGTGNPGNIYWAISFQLCEDWEFTDCKIRGIGAQRIGLAVDGGTGFKIERNRFFAAPSPRYNQACNISFASGLPTSYSFSENILRGSGFLSNGAAGVHYKNDVANWQFGGGLTFGPNVGCENHIIDSCRAVGGNGIDINAVHPAGFEIWAPLSKVTNCYSAYNAGSGFGGGGFGIRGEKNTALNNGQISGYGVELVSIVHDGVSYASSQSVWTDNTLADTQATPTQKYGYAEFIVGGPAMVAIDIHTNKVFGNKNGNYLFTPGQRSFRGPRLVASASSTIGALAAGAVGSQVVTVAGARPVDNVTVNFSGVAAGFTITGNCDGDNNVVVRVRNDGGGTLPAGSFSIAVEKTPNSSGY</sequence>
<dbReference type="RefSeq" id="WP_150424583.1">
    <property type="nucleotide sequence ID" value="NZ_VYQA01000002.1"/>
</dbReference>
<reference evidence="5 6" key="1">
    <citation type="submission" date="2019-09" db="EMBL/GenBank/DDBJ databases">
        <authorList>
            <person name="Feng G."/>
        </authorList>
    </citation>
    <scope>NUCLEOTIDE SEQUENCE [LARGE SCALE GENOMIC DNA]</scope>
    <source>
        <strain evidence="4 5">KACC 19283</strain>
        <strain evidence="3 6">KACC 19284</strain>
    </source>
</reference>
<evidence type="ECO:0000313" key="6">
    <source>
        <dbReference type="Proteomes" id="UP000326364"/>
    </source>
</evidence>
<dbReference type="Proteomes" id="UP000326364">
    <property type="component" value="Unassembled WGS sequence"/>
</dbReference>
<feature type="chain" id="PRO_5023888182" description="Rhamnogalacturonase A/B/Epimerase-like pectate lyase domain-containing protein" evidence="1">
    <location>
        <begin position="21"/>
        <end position="513"/>
    </location>
</feature>
<name>A0A5J5I7E3_9SPHN</name>
<dbReference type="EMBL" id="VYQA01000002">
    <property type="protein sequence ID" value="KAA9033066.1"/>
    <property type="molecule type" value="Genomic_DNA"/>
</dbReference>
<comment type="caution">
    <text evidence="4">The sequence shown here is derived from an EMBL/GenBank/DDBJ whole genome shotgun (WGS) entry which is preliminary data.</text>
</comment>
<evidence type="ECO:0000256" key="1">
    <source>
        <dbReference type="SAM" id="SignalP"/>
    </source>
</evidence>
<protein>
    <recommendedName>
        <fullName evidence="2">Rhamnogalacturonase A/B/Epimerase-like pectate lyase domain-containing protein</fullName>
    </recommendedName>
</protein>
<evidence type="ECO:0000313" key="5">
    <source>
        <dbReference type="Proteomes" id="UP000325933"/>
    </source>
</evidence>
<feature type="domain" description="Rhamnogalacturonase A/B/Epimerase-like pectate lyase" evidence="2">
    <location>
        <begin position="54"/>
        <end position="99"/>
    </location>
</feature>